<dbReference type="InterPro" id="IPR020568">
    <property type="entry name" value="Ribosomal_Su5_D2-typ_SF"/>
</dbReference>
<feature type="domain" description="GHMP kinase N-terminal" evidence="2">
    <location>
        <begin position="75"/>
        <end position="146"/>
    </location>
</feature>
<reference evidence="3 4" key="1">
    <citation type="journal article" date="2016" name="Appl. Environ. Microbiol.">
        <title>Lack of Overt Genome Reduction in the Bryostatin-Producing Bryozoan Symbiont "Candidatus Endobugula sertula".</title>
        <authorList>
            <person name="Miller I.J."/>
            <person name="Vanee N."/>
            <person name="Fong S.S."/>
            <person name="Lim-Fong G.E."/>
            <person name="Kwan J.C."/>
        </authorList>
    </citation>
    <scope>NUCLEOTIDE SEQUENCE [LARGE SCALE GENOMIC DNA]</scope>
    <source>
        <strain evidence="3">AB1-4</strain>
    </source>
</reference>
<gene>
    <name evidence="3" type="ORF">AB835_09240</name>
</gene>
<name>A0A1D2QPB2_9GAMM</name>
<dbReference type="InterPro" id="IPR014721">
    <property type="entry name" value="Ribsml_uS5_D2-typ_fold_subgr"/>
</dbReference>
<keyword evidence="1" id="KW-0418">Kinase</keyword>
<dbReference type="EMBL" id="MDLC01000030">
    <property type="protein sequence ID" value="ODS23394.1"/>
    <property type="molecule type" value="Genomic_DNA"/>
</dbReference>
<evidence type="ECO:0000313" key="4">
    <source>
        <dbReference type="Proteomes" id="UP000242502"/>
    </source>
</evidence>
<dbReference type="GO" id="GO:0016301">
    <property type="term" value="F:kinase activity"/>
    <property type="evidence" value="ECO:0007669"/>
    <property type="project" value="UniProtKB-KW"/>
</dbReference>
<dbReference type="Pfam" id="PF00288">
    <property type="entry name" value="GHMP_kinases_N"/>
    <property type="match status" value="1"/>
</dbReference>
<dbReference type="InterPro" id="IPR006204">
    <property type="entry name" value="GHMP_kinase_N_dom"/>
</dbReference>
<dbReference type="Proteomes" id="UP000242502">
    <property type="component" value="Unassembled WGS sequence"/>
</dbReference>
<dbReference type="GO" id="GO:0005524">
    <property type="term" value="F:ATP binding"/>
    <property type="evidence" value="ECO:0007669"/>
    <property type="project" value="InterPro"/>
</dbReference>
<evidence type="ECO:0000256" key="1">
    <source>
        <dbReference type="ARBA" id="ARBA00022777"/>
    </source>
</evidence>
<sequence>MLDCKYPIYRFRASSRLHMTLIDMNGSSDRMYGSMGIALQEPSLEIRFQRSEKLKLYTEDVQLYQFLSKEIKICADRLRVTPNIALEIVSTIPAHIGLGSGTQWKLAILKLLNEIHQLGYDNDKLTHLSGRGGASGIGIYTLLYGGFIIDGGHQTNKKRRFFPVIFVNMAKCHHYCIFHSKMNTFSN</sequence>
<dbReference type="AlphaFoldDB" id="A0A1D2QPB2"/>
<dbReference type="InterPro" id="IPR004422">
    <property type="entry name" value="RFAP_synthase"/>
</dbReference>
<accession>A0A1D2QPB2</accession>
<organism evidence="3 4">
    <name type="scientific">Candidatus Endobugula sertula</name>
    <name type="common">Bugula neritina bacterial symbiont</name>
    <dbReference type="NCBI Taxonomy" id="62101"/>
    <lineage>
        <taxon>Bacteria</taxon>
        <taxon>Pseudomonadati</taxon>
        <taxon>Pseudomonadota</taxon>
        <taxon>Gammaproteobacteria</taxon>
        <taxon>Cellvibrionales</taxon>
        <taxon>Cellvibrionaceae</taxon>
        <taxon>Candidatus Endobugula</taxon>
    </lineage>
</organism>
<proteinExistence type="predicted"/>
<evidence type="ECO:0000313" key="3">
    <source>
        <dbReference type="EMBL" id="ODS23394.1"/>
    </source>
</evidence>
<dbReference type="NCBIfam" id="TIGR00144">
    <property type="entry name" value="beta_RFAP_syn"/>
    <property type="match status" value="1"/>
</dbReference>
<comment type="caution">
    <text evidence="3">The sequence shown here is derived from an EMBL/GenBank/DDBJ whole genome shotgun (WGS) entry which is preliminary data.</text>
</comment>
<evidence type="ECO:0000259" key="2">
    <source>
        <dbReference type="Pfam" id="PF00288"/>
    </source>
</evidence>
<dbReference type="Gene3D" id="3.30.230.10">
    <property type="match status" value="1"/>
</dbReference>
<keyword evidence="1" id="KW-0808">Transferase</keyword>
<protein>
    <recommendedName>
        <fullName evidence="2">GHMP kinase N-terminal domain-containing protein</fullName>
    </recommendedName>
</protein>
<dbReference type="STRING" id="62101.AB835_09240"/>
<dbReference type="SUPFAM" id="SSF54211">
    <property type="entry name" value="Ribosomal protein S5 domain 2-like"/>
    <property type="match status" value="1"/>
</dbReference>